<feature type="region of interest" description="Disordered" evidence="1">
    <location>
        <begin position="1"/>
        <end position="24"/>
    </location>
</feature>
<keyword evidence="3" id="KW-1185">Reference proteome</keyword>
<dbReference type="Proteomes" id="UP001633002">
    <property type="component" value="Unassembled WGS sequence"/>
</dbReference>
<comment type="caution">
    <text evidence="2">The sequence shown here is derived from an EMBL/GenBank/DDBJ whole genome shotgun (WGS) entry which is preliminary data.</text>
</comment>
<dbReference type="AlphaFoldDB" id="A0ABD3H1F6"/>
<reference evidence="2 3" key="1">
    <citation type="submission" date="2024-09" db="EMBL/GenBank/DDBJ databases">
        <title>Chromosome-scale assembly of Riccia sorocarpa.</title>
        <authorList>
            <person name="Paukszto L."/>
        </authorList>
    </citation>
    <scope>NUCLEOTIDE SEQUENCE [LARGE SCALE GENOMIC DNA]</scope>
    <source>
        <strain evidence="2">LP-2024</strain>
        <tissue evidence="2">Aerial parts of the thallus</tissue>
    </source>
</reference>
<evidence type="ECO:0000256" key="1">
    <source>
        <dbReference type="SAM" id="MobiDB-lite"/>
    </source>
</evidence>
<evidence type="ECO:0000313" key="3">
    <source>
        <dbReference type="Proteomes" id="UP001633002"/>
    </source>
</evidence>
<feature type="compositionally biased region" description="Basic and acidic residues" evidence="1">
    <location>
        <begin position="1"/>
        <end position="13"/>
    </location>
</feature>
<gene>
    <name evidence="2" type="ORF">R1sor_001898</name>
</gene>
<sequence length="194" mass="21732">MYKSKGEIREAQRRQSRRSTGNALRASMIAIEQVSKRLAKGKMASDEMVKRGKLPDVDKQMQTFIQKSLKGVLGHLGNIAGAVVNRADELKQIAAEGGGVGDVLKEEHPEKKRLRQHSVSPLSPLSPKITQQPHPTEYGPFDFCIPRVLKVIKCGIAEYRPPARWKLRGEMNEENGLVLQKGVLKVYFGLHVLW</sequence>
<feature type="region of interest" description="Disordered" evidence="1">
    <location>
        <begin position="110"/>
        <end position="131"/>
    </location>
</feature>
<evidence type="ECO:0000313" key="2">
    <source>
        <dbReference type="EMBL" id="KAL3683876.1"/>
    </source>
</evidence>
<proteinExistence type="predicted"/>
<accession>A0ABD3H1F6</accession>
<organism evidence="2 3">
    <name type="scientific">Riccia sorocarpa</name>
    <dbReference type="NCBI Taxonomy" id="122646"/>
    <lineage>
        <taxon>Eukaryota</taxon>
        <taxon>Viridiplantae</taxon>
        <taxon>Streptophyta</taxon>
        <taxon>Embryophyta</taxon>
        <taxon>Marchantiophyta</taxon>
        <taxon>Marchantiopsida</taxon>
        <taxon>Marchantiidae</taxon>
        <taxon>Marchantiales</taxon>
        <taxon>Ricciaceae</taxon>
        <taxon>Riccia</taxon>
    </lineage>
</organism>
<feature type="compositionally biased region" description="Polar residues" evidence="1">
    <location>
        <begin position="117"/>
        <end position="131"/>
    </location>
</feature>
<protein>
    <submittedName>
        <fullName evidence="2">Uncharacterized protein</fullName>
    </submittedName>
</protein>
<dbReference type="EMBL" id="JBJQOH010000006">
    <property type="protein sequence ID" value="KAL3683876.1"/>
    <property type="molecule type" value="Genomic_DNA"/>
</dbReference>
<name>A0ABD3H1F6_9MARC</name>